<protein>
    <submittedName>
        <fullName evidence="3">MerR family transcriptional regulator</fullName>
    </submittedName>
</protein>
<dbReference type="InterPro" id="IPR000551">
    <property type="entry name" value="MerR-type_HTH_dom"/>
</dbReference>
<reference evidence="3 4" key="1">
    <citation type="journal article" date="2019" name="Microbiol. Resour. Announc.">
        <title>Draft Genome Sequence of the Most Traditional epsilon-Poly-l-Lysine Producer, Streptomyces albulus NBRC14147.</title>
        <authorList>
            <person name="Yamanaka K."/>
            <person name="Hamano Y."/>
        </authorList>
    </citation>
    <scope>NUCLEOTIDE SEQUENCE [LARGE SCALE GENOMIC DNA]</scope>
    <source>
        <strain evidence="3 4">NBRC 14147</strain>
    </source>
</reference>
<keyword evidence="1" id="KW-0238">DNA-binding</keyword>
<dbReference type="PRINTS" id="PR00040">
    <property type="entry name" value="HTHMERR"/>
</dbReference>
<comment type="caution">
    <text evidence="3">The sequence shown here is derived from an EMBL/GenBank/DDBJ whole genome shotgun (WGS) entry which is preliminary data.</text>
</comment>
<dbReference type="Pfam" id="PF13411">
    <property type="entry name" value="MerR_1"/>
    <property type="match status" value="1"/>
</dbReference>
<feature type="compositionally biased region" description="Polar residues" evidence="2">
    <location>
        <begin position="1"/>
        <end position="12"/>
    </location>
</feature>
<dbReference type="PANTHER" id="PTHR30204:SF93">
    <property type="entry name" value="HTH MERR-TYPE DOMAIN-CONTAINING PROTEIN"/>
    <property type="match status" value="1"/>
</dbReference>
<dbReference type="InterPro" id="IPR009061">
    <property type="entry name" value="DNA-bd_dom_put_sf"/>
</dbReference>
<dbReference type="STRING" id="68570.DC74_3613"/>
<dbReference type="PROSITE" id="PS50937">
    <property type="entry name" value="HTH_MERR_2"/>
    <property type="match status" value="1"/>
</dbReference>
<name>A0A059W4A2_STRNR</name>
<dbReference type="eggNOG" id="COG0789">
    <property type="taxonomic scope" value="Bacteria"/>
</dbReference>
<feature type="compositionally biased region" description="Basic and acidic residues" evidence="2">
    <location>
        <begin position="275"/>
        <end position="286"/>
    </location>
</feature>
<evidence type="ECO:0000313" key="4">
    <source>
        <dbReference type="Proteomes" id="UP000288351"/>
    </source>
</evidence>
<feature type="region of interest" description="Disordered" evidence="2">
    <location>
        <begin position="1"/>
        <end position="33"/>
    </location>
</feature>
<dbReference type="PANTHER" id="PTHR30204">
    <property type="entry name" value="REDOX-CYCLING DRUG-SENSING TRANSCRIPTIONAL ACTIVATOR SOXR"/>
    <property type="match status" value="1"/>
</dbReference>
<dbReference type="InterPro" id="IPR047057">
    <property type="entry name" value="MerR_fam"/>
</dbReference>
<dbReference type="GO" id="GO:0003700">
    <property type="term" value="F:DNA-binding transcription factor activity"/>
    <property type="evidence" value="ECO:0007669"/>
    <property type="project" value="InterPro"/>
</dbReference>
<organism evidence="3 4">
    <name type="scientific">Streptomyces noursei</name>
    <name type="common">Streptomyces albulus</name>
    <dbReference type="NCBI Taxonomy" id="1971"/>
    <lineage>
        <taxon>Bacteria</taxon>
        <taxon>Bacillati</taxon>
        <taxon>Actinomycetota</taxon>
        <taxon>Actinomycetes</taxon>
        <taxon>Kitasatosporales</taxon>
        <taxon>Streptomycetaceae</taxon>
        <taxon>Streptomyces</taxon>
    </lineage>
</organism>
<dbReference type="EMBL" id="BHXC01000006">
    <property type="protein sequence ID" value="GCB91690.1"/>
    <property type="molecule type" value="Genomic_DNA"/>
</dbReference>
<gene>
    <name evidence="3" type="ORF">SALB_04428</name>
</gene>
<sequence length="286" mass="31076">MADQAAAQTPSNAGPRDDAADGPPATPEDPAKEREFRMADLAREAGITVRTLRFYRERKLIPAPRREGRIAWYNEHHLARLRTIAALLERGHTLGGIAELLTAFETGRDVGELLGLPSPLLTPWSEETPVRLTPEELADHFSGEVTPENLTASLALGYLAVDGDEFVHISRRLLDVSTSLIAQGVPLAAVLEAGGRVRAHADALADIFTTLIRTHLVPTLQDLPRATESVENLRPLAKGVVDAELSMAMDRRIRTELETLLTGGTPAPRSPDAQEAAHEQPAPRED</sequence>
<feature type="region of interest" description="Disordered" evidence="2">
    <location>
        <begin position="261"/>
        <end position="286"/>
    </location>
</feature>
<dbReference type="GO" id="GO:0003677">
    <property type="term" value="F:DNA binding"/>
    <property type="evidence" value="ECO:0007669"/>
    <property type="project" value="UniProtKB-KW"/>
</dbReference>
<proteinExistence type="predicted"/>
<evidence type="ECO:0000256" key="2">
    <source>
        <dbReference type="SAM" id="MobiDB-lite"/>
    </source>
</evidence>
<evidence type="ECO:0000313" key="3">
    <source>
        <dbReference type="EMBL" id="GCB91690.1"/>
    </source>
</evidence>
<dbReference type="AlphaFoldDB" id="A0A059W4A2"/>
<dbReference type="SUPFAM" id="SSF46955">
    <property type="entry name" value="Putative DNA-binding domain"/>
    <property type="match status" value="1"/>
</dbReference>
<evidence type="ECO:0000256" key="1">
    <source>
        <dbReference type="ARBA" id="ARBA00023125"/>
    </source>
</evidence>
<dbReference type="Gene3D" id="1.10.1660.10">
    <property type="match status" value="1"/>
</dbReference>
<dbReference type="Proteomes" id="UP000288351">
    <property type="component" value="Unassembled WGS sequence"/>
</dbReference>
<accession>A0A059W4A2</accession>
<dbReference type="SMART" id="SM00422">
    <property type="entry name" value="HTH_MERR"/>
    <property type="match status" value="1"/>
</dbReference>